<gene>
    <name evidence="3" type="ORF">OUY24_36535</name>
</gene>
<dbReference type="Gene3D" id="2.40.50.140">
    <property type="entry name" value="Nucleic acid-binding proteins"/>
    <property type="match status" value="1"/>
</dbReference>
<sequence>MDRNEVLLVGRLSAAVEDRSLPSGDTMTKWRLLVRRRRHRRDGMVTDSIPCVSFNQEVADVLHTLRPRDAMEVSGAFRCRVFGPASGKVWAYEVEVATVRVIEADPLPAGEPGEPPVPSAPRPVAVLAAAG</sequence>
<name>A0ABT4TB21_9ACTN</name>
<reference evidence="3 4" key="1">
    <citation type="submission" date="2022-11" db="EMBL/GenBank/DDBJ databases">
        <title>Nonomuraea corallina sp. nov., a new species of the genus Nonomuraea isolated from sea side sediment in Thai sea.</title>
        <authorList>
            <person name="Ngamcharungchit C."/>
            <person name="Matsumoto A."/>
            <person name="Suriyachadkun C."/>
            <person name="Panbangred W."/>
            <person name="Inahashi Y."/>
            <person name="Intra B."/>
        </authorList>
    </citation>
    <scope>NUCLEOTIDE SEQUENCE [LARGE SCALE GENOMIC DNA]</scope>
    <source>
        <strain evidence="3 4">DSM 43553</strain>
    </source>
</reference>
<dbReference type="PROSITE" id="PS50935">
    <property type="entry name" value="SSB"/>
    <property type="match status" value="1"/>
</dbReference>
<dbReference type="GO" id="GO:0003677">
    <property type="term" value="F:DNA binding"/>
    <property type="evidence" value="ECO:0007669"/>
    <property type="project" value="UniProtKB-KW"/>
</dbReference>
<dbReference type="SUPFAM" id="SSF50249">
    <property type="entry name" value="Nucleic acid-binding proteins"/>
    <property type="match status" value="1"/>
</dbReference>
<evidence type="ECO:0000313" key="3">
    <source>
        <dbReference type="EMBL" id="MDA0646166.1"/>
    </source>
</evidence>
<comment type="caution">
    <text evidence="3">The sequence shown here is derived from an EMBL/GenBank/DDBJ whole genome shotgun (WGS) entry which is preliminary data.</text>
</comment>
<evidence type="ECO:0000313" key="4">
    <source>
        <dbReference type="Proteomes" id="UP001212498"/>
    </source>
</evidence>
<accession>A0ABT4TB21</accession>
<protein>
    <submittedName>
        <fullName evidence="3">Single-stranded DNA-binding protein</fullName>
    </submittedName>
</protein>
<evidence type="ECO:0000256" key="2">
    <source>
        <dbReference type="PROSITE-ProRule" id="PRU00252"/>
    </source>
</evidence>
<dbReference type="RefSeq" id="WP_271279563.1">
    <property type="nucleotide sequence ID" value="NZ_BAABFD010000044.1"/>
</dbReference>
<dbReference type="Proteomes" id="UP001212498">
    <property type="component" value="Unassembled WGS sequence"/>
</dbReference>
<evidence type="ECO:0000256" key="1">
    <source>
        <dbReference type="ARBA" id="ARBA00023125"/>
    </source>
</evidence>
<keyword evidence="1 2" id="KW-0238">DNA-binding</keyword>
<keyword evidence="4" id="KW-1185">Reference proteome</keyword>
<dbReference type="InterPro" id="IPR012340">
    <property type="entry name" value="NA-bd_OB-fold"/>
</dbReference>
<organism evidence="3 4">
    <name type="scientific">Nonomuraea ferruginea</name>
    <dbReference type="NCBI Taxonomy" id="46174"/>
    <lineage>
        <taxon>Bacteria</taxon>
        <taxon>Bacillati</taxon>
        <taxon>Actinomycetota</taxon>
        <taxon>Actinomycetes</taxon>
        <taxon>Streptosporangiales</taxon>
        <taxon>Streptosporangiaceae</taxon>
        <taxon>Nonomuraea</taxon>
    </lineage>
</organism>
<proteinExistence type="predicted"/>
<dbReference type="Pfam" id="PF00436">
    <property type="entry name" value="SSB"/>
    <property type="match status" value="1"/>
</dbReference>
<dbReference type="InterPro" id="IPR000424">
    <property type="entry name" value="Primosome_PriB/ssb"/>
</dbReference>
<dbReference type="EMBL" id="JAPNUD010000177">
    <property type="protein sequence ID" value="MDA0646166.1"/>
    <property type="molecule type" value="Genomic_DNA"/>
</dbReference>